<gene>
    <name evidence="1" type="ORF">GCM10010844_36680</name>
</gene>
<proteinExistence type="predicted"/>
<sequence length="118" mass="12768">MALQVAWTPDAARRCRPLDQEAALVLVWRVHMSGLRGAGALRPVDWVFVCGARVPRAPWRRGVRHTPGGLAWVRWFRPVWLRPPTTPLKAHCASGEAGPLPGSVEPGCGVPRPVGAGV</sequence>
<name>A0ABQ2FPM8_9DEIO</name>
<organism evidence="1 2">
    <name type="scientific">Deinococcus radiotolerans</name>
    <dbReference type="NCBI Taxonomy" id="1309407"/>
    <lineage>
        <taxon>Bacteria</taxon>
        <taxon>Thermotogati</taxon>
        <taxon>Deinococcota</taxon>
        <taxon>Deinococci</taxon>
        <taxon>Deinococcales</taxon>
        <taxon>Deinococcaceae</taxon>
        <taxon>Deinococcus</taxon>
    </lineage>
</organism>
<dbReference type="Proteomes" id="UP000604341">
    <property type="component" value="Unassembled WGS sequence"/>
</dbReference>
<comment type="caution">
    <text evidence="1">The sequence shown here is derived from an EMBL/GenBank/DDBJ whole genome shotgun (WGS) entry which is preliminary data.</text>
</comment>
<accession>A0ABQ2FPM8</accession>
<dbReference type="EMBL" id="BMPE01000018">
    <property type="protein sequence ID" value="GGL14533.1"/>
    <property type="molecule type" value="Genomic_DNA"/>
</dbReference>
<protein>
    <submittedName>
        <fullName evidence="1">Uncharacterized protein</fullName>
    </submittedName>
</protein>
<evidence type="ECO:0000313" key="2">
    <source>
        <dbReference type="Proteomes" id="UP000604341"/>
    </source>
</evidence>
<evidence type="ECO:0000313" key="1">
    <source>
        <dbReference type="EMBL" id="GGL14533.1"/>
    </source>
</evidence>
<reference evidence="2" key="1">
    <citation type="journal article" date="2019" name="Int. J. Syst. Evol. Microbiol.">
        <title>The Global Catalogue of Microorganisms (GCM) 10K type strain sequencing project: providing services to taxonomists for standard genome sequencing and annotation.</title>
        <authorList>
            <consortium name="The Broad Institute Genomics Platform"/>
            <consortium name="The Broad Institute Genome Sequencing Center for Infectious Disease"/>
            <person name="Wu L."/>
            <person name="Ma J."/>
        </authorList>
    </citation>
    <scope>NUCLEOTIDE SEQUENCE [LARGE SCALE GENOMIC DNA]</scope>
    <source>
        <strain evidence="2">JCM 19173</strain>
    </source>
</reference>
<keyword evidence="2" id="KW-1185">Reference proteome</keyword>